<dbReference type="EMBL" id="CM009298">
    <property type="protein sequence ID" value="RQO95718.1"/>
    <property type="molecule type" value="Genomic_DNA"/>
</dbReference>
<proteinExistence type="predicted"/>
<dbReference type="Proteomes" id="UP000006729">
    <property type="component" value="Chromosome 9"/>
</dbReference>
<keyword evidence="1" id="KW-1133">Transmembrane helix</keyword>
<dbReference type="InParanoid" id="A0A3N7GYZ4"/>
<organism evidence="2 3">
    <name type="scientific">Populus trichocarpa</name>
    <name type="common">Western balsam poplar</name>
    <name type="synonym">Populus balsamifera subsp. trichocarpa</name>
    <dbReference type="NCBI Taxonomy" id="3694"/>
    <lineage>
        <taxon>Eukaryota</taxon>
        <taxon>Viridiplantae</taxon>
        <taxon>Streptophyta</taxon>
        <taxon>Embryophyta</taxon>
        <taxon>Tracheophyta</taxon>
        <taxon>Spermatophyta</taxon>
        <taxon>Magnoliopsida</taxon>
        <taxon>eudicotyledons</taxon>
        <taxon>Gunneridae</taxon>
        <taxon>Pentapetalae</taxon>
        <taxon>rosids</taxon>
        <taxon>fabids</taxon>
        <taxon>Malpighiales</taxon>
        <taxon>Salicaceae</taxon>
        <taxon>Saliceae</taxon>
        <taxon>Populus</taxon>
    </lineage>
</organism>
<keyword evidence="3" id="KW-1185">Reference proteome</keyword>
<gene>
    <name evidence="2" type="ORF">POPTR_009G088532</name>
</gene>
<keyword evidence="1" id="KW-0472">Membrane</keyword>
<evidence type="ECO:0000313" key="3">
    <source>
        <dbReference type="Proteomes" id="UP000006729"/>
    </source>
</evidence>
<reference evidence="2 3" key="1">
    <citation type="journal article" date="2006" name="Science">
        <title>The genome of black cottonwood, Populus trichocarpa (Torr. &amp; Gray).</title>
        <authorList>
            <person name="Tuskan G.A."/>
            <person name="Difazio S."/>
            <person name="Jansson S."/>
            <person name="Bohlmann J."/>
            <person name="Grigoriev I."/>
            <person name="Hellsten U."/>
            <person name="Putnam N."/>
            <person name="Ralph S."/>
            <person name="Rombauts S."/>
            <person name="Salamov A."/>
            <person name="Schein J."/>
            <person name="Sterck L."/>
            <person name="Aerts A."/>
            <person name="Bhalerao R.R."/>
            <person name="Bhalerao R.P."/>
            <person name="Blaudez D."/>
            <person name="Boerjan W."/>
            <person name="Brun A."/>
            <person name="Brunner A."/>
            <person name="Busov V."/>
            <person name="Campbell M."/>
            <person name="Carlson J."/>
            <person name="Chalot M."/>
            <person name="Chapman J."/>
            <person name="Chen G.L."/>
            <person name="Cooper D."/>
            <person name="Coutinho P.M."/>
            <person name="Couturier J."/>
            <person name="Covert S."/>
            <person name="Cronk Q."/>
            <person name="Cunningham R."/>
            <person name="Davis J."/>
            <person name="Degroeve S."/>
            <person name="Dejardin A."/>
            <person name="Depamphilis C."/>
            <person name="Detter J."/>
            <person name="Dirks B."/>
            <person name="Dubchak I."/>
            <person name="Duplessis S."/>
            <person name="Ehlting J."/>
            <person name="Ellis B."/>
            <person name="Gendler K."/>
            <person name="Goodstein D."/>
            <person name="Gribskov M."/>
            <person name="Grimwood J."/>
            <person name="Groover A."/>
            <person name="Gunter L."/>
            <person name="Hamberger B."/>
            <person name="Heinze B."/>
            <person name="Helariutta Y."/>
            <person name="Henrissat B."/>
            <person name="Holligan D."/>
            <person name="Holt R."/>
            <person name="Huang W."/>
            <person name="Islam-Faridi N."/>
            <person name="Jones S."/>
            <person name="Jones-Rhoades M."/>
            <person name="Jorgensen R."/>
            <person name="Joshi C."/>
            <person name="Kangasjarvi J."/>
            <person name="Karlsson J."/>
            <person name="Kelleher C."/>
            <person name="Kirkpatrick R."/>
            <person name="Kirst M."/>
            <person name="Kohler A."/>
            <person name="Kalluri U."/>
            <person name="Larimer F."/>
            <person name="Leebens-Mack J."/>
            <person name="Leple J.C."/>
            <person name="Locascio P."/>
            <person name="Lou Y."/>
            <person name="Lucas S."/>
            <person name="Martin F."/>
            <person name="Montanini B."/>
            <person name="Napoli C."/>
            <person name="Nelson D.R."/>
            <person name="Nelson C."/>
            <person name="Nieminen K."/>
            <person name="Nilsson O."/>
            <person name="Pereda V."/>
            <person name="Peter G."/>
            <person name="Philippe R."/>
            <person name="Pilate G."/>
            <person name="Poliakov A."/>
            <person name="Razumovskaya J."/>
            <person name="Richardson P."/>
            <person name="Rinaldi C."/>
            <person name="Ritland K."/>
            <person name="Rouze P."/>
            <person name="Ryaboy D."/>
            <person name="Schmutz J."/>
            <person name="Schrader J."/>
            <person name="Segerman B."/>
            <person name="Shin H."/>
            <person name="Siddiqui A."/>
            <person name="Sterky F."/>
            <person name="Terry A."/>
            <person name="Tsai C.J."/>
            <person name="Uberbacher E."/>
            <person name="Unneberg P."/>
            <person name="Vahala J."/>
            <person name="Wall K."/>
            <person name="Wessler S."/>
            <person name="Yang G."/>
            <person name="Yin T."/>
            <person name="Douglas C."/>
            <person name="Marra M."/>
            <person name="Sandberg G."/>
            <person name="Van de Peer Y."/>
            <person name="Rokhsar D."/>
        </authorList>
    </citation>
    <scope>NUCLEOTIDE SEQUENCE [LARGE SCALE GENOMIC DNA]</scope>
    <source>
        <strain evidence="3">cv. Nisqually</strain>
    </source>
</reference>
<evidence type="ECO:0000313" key="2">
    <source>
        <dbReference type="EMBL" id="RQO95718.1"/>
    </source>
</evidence>
<evidence type="ECO:0000256" key="1">
    <source>
        <dbReference type="SAM" id="Phobius"/>
    </source>
</evidence>
<protein>
    <submittedName>
        <fullName evidence="2">Uncharacterized protein</fullName>
    </submittedName>
</protein>
<dbReference type="AlphaFoldDB" id="A0A3N7GYZ4"/>
<feature type="transmembrane region" description="Helical" evidence="1">
    <location>
        <begin position="25"/>
        <end position="43"/>
    </location>
</feature>
<accession>A0A3N7GYZ4</accession>
<feature type="transmembrane region" description="Helical" evidence="1">
    <location>
        <begin position="73"/>
        <end position="96"/>
    </location>
</feature>
<name>A0A3N7GYZ4_POPTR</name>
<sequence>MLFFALLICILFSLNSPFLFLKNTLIPLFFQGSVTFFIFLTPFSRNSQQVHLLDFFAVLVTFLDNGSSPKFQFKLWCLFSANFVMVCYCSIFADILSYKINHYFSISTRNGTGLLLLNMLAR</sequence>
<keyword evidence="1" id="KW-0812">Transmembrane</keyword>